<dbReference type="InterPro" id="IPR049082">
    <property type="entry name" value="T7SS_signal"/>
</dbReference>
<evidence type="ECO:0000256" key="1">
    <source>
        <dbReference type="SAM" id="MobiDB-lite"/>
    </source>
</evidence>
<feature type="compositionally biased region" description="Basic and acidic residues" evidence="1">
    <location>
        <begin position="115"/>
        <end position="139"/>
    </location>
</feature>
<sequence length="406" mass="41117">MFTAEPPRWFEAVDRANQGGKALADYADVLVWGQGEAQRAIEMFTQAQAASRAAAAQYEAWAQSSTANEVRAAFSDPGETLAQEAQAVLDNARGLLEQAGDGAARMFGLEPDGEGGFKKDIGGTEWGSSRRDKQRRWDPESGQWVEEDPGGWQRHRGGSSWSGQWGSQSEGMLHDAVKETLEQFGIDIPTKEWEGSANVDVLGGGVEGEFDSGDWAGSGKLEGSLLGAGADAHASASALGVEAGASAEAYLAKGSAQGELNYGEHTSLSGTAEASVGAEASAEGSIGLTGAQGRVGGFVGGQAGVDGNAEIAGVNAGGHAEVRYGLGAEASGQFGMGDDGKFHIGASAGLTVGVGASLGFDIAIDPGEVVDTVQGVADDVGEVASDVAGGVADAAEGVVDFVGGLF</sequence>
<proteinExistence type="predicted"/>
<gene>
    <name evidence="3" type="ORF">JHE00_21005</name>
</gene>
<feature type="domain" description="Putative T7SS secretion signal" evidence="2">
    <location>
        <begin position="2"/>
        <end position="104"/>
    </location>
</feature>
<organism evidence="3 4">
    <name type="scientific">Prauserella cavernicola</name>
    <dbReference type="NCBI Taxonomy" id="2800127"/>
    <lineage>
        <taxon>Bacteria</taxon>
        <taxon>Bacillati</taxon>
        <taxon>Actinomycetota</taxon>
        <taxon>Actinomycetes</taxon>
        <taxon>Pseudonocardiales</taxon>
        <taxon>Pseudonocardiaceae</taxon>
        <taxon>Prauserella</taxon>
    </lineage>
</organism>
<evidence type="ECO:0000259" key="2">
    <source>
        <dbReference type="Pfam" id="PF21725"/>
    </source>
</evidence>
<dbReference type="EMBL" id="JAENJH010000005">
    <property type="protein sequence ID" value="MBK1786811.1"/>
    <property type="molecule type" value="Genomic_DNA"/>
</dbReference>
<evidence type="ECO:0000313" key="3">
    <source>
        <dbReference type="EMBL" id="MBK1786811.1"/>
    </source>
</evidence>
<dbReference type="Pfam" id="PF21725">
    <property type="entry name" value="T7SS_signal"/>
    <property type="match status" value="1"/>
</dbReference>
<name>A0A934QUZ3_9PSEU</name>
<accession>A0A934QUZ3</accession>
<feature type="region of interest" description="Disordered" evidence="1">
    <location>
        <begin position="108"/>
        <end position="170"/>
    </location>
</feature>
<dbReference type="AlphaFoldDB" id="A0A934QUZ3"/>
<dbReference type="Proteomes" id="UP000635245">
    <property type="component" value="Unassembled WGS sequence"/>
</dbReference>
<comment type="caution">
    <text evidence="3">The sequence shown here is derived from an EMBL/GenBank/DDBJ whole genome shotgun (WGS) entry which is preliminary data.</text>
</comment>
<feature type="compositionally biased region" description="Low complexity" evidence="1">
    <location>
        <begin position="158"/>
        <end position="169"/>
    </location>
</feature>
<reference evidence="3" key="1">
    <citation type="submission" date="2020-12" db="EMBL/GenBank/DDBJ databases">
        <title>Prauserella sp. ASG 168, a novel actinomycete isolated from cave rock.</title>
        <authorList>
            <person name="Suriyachadkun C."/>
        </authorList>
    </citation>
    <scope>NUCLEOTIDE SEQUENCE</scope>
    <source>
        <strain evidence="3">ASG 168</strain>
    </source>
</reference>
<keyword evidence="4" id="KW-1185">Reference proteome</keyword>
<evidence type="ECO:0000313" key="4">
    <source>
        <dbReference type="Proteomes" id="UP000635245"/>
    </source>
</evidence>
<protein>
    <recommendedName>
        <fullName evidence="2">Putative T7SS secretion signal domain-containing protein</fullName>
    </recommendedName>
</protein>